<comment type="caution">
    <text evidence="1">The sequence shown here is derived from an EMBL/GenBank/DDBJ whole genome shotgun (WGS) entry which is preliminary data.</text>
</comment>
<proteinExistence type="predicted"/>
<accession>A0A7W6GFK1</accession>
<sequence length="225" mass="24888">MTVATPARLWQEVDAALAAMPANLTAGSDGADLYEAYIWSIVLAAATHEGATIAFKDRDGAWPSLFWFRTQPSGIFSRAHNYCHAEIAFTGCPVLEAHVGIYVAGRSQVKHECDVAVLYQSEATTCRQEGVHPRSGKVLLTVECKFYLNANIGIDLGRSFLGLLHDIYNGDRFFVGSRPSASVGKLLGKHNKEYELGLSPLDPHLEQRLQHAFEKTFRDFKSSWT</sequence>
<dbReference type="EMBL" id="JACIDR010000003">
    <property type="protein sequence ID" value="MBB3973370.1"/>
    <property type="molecule type" value="Genomic_DNA"/>
</dbReference>
<protein>
    <recommendedName>
        <fullName evidence="3">Bpu10I family restriction endonuclease</fullName>
    </recommendedName>
</protein>
<name>A0A7W6GFK1_9HYPH</name>
<evidence type="ECO:0000313" key="1">
    <source>
        <dbReference type="EMBL" id="MBB3973370.1"/>
    </source>
</evidence>
<dbReference type="AlphaFoldDB" id="A0A7W6GFK1"/>
<evidence type="ECO:0008006" key="3">
    <source>
        <dbReference type="Google" id="ProtNLM"/>
    </source>
</evidence>
<reference evidence="1 2" key="1">
    <citation type="submission" date="2020-08" db="EMBL/GenBank/DDBJ databases">
        <title>Genomic Encyclopedia of Type Strains, Phase IV (KMG-IV): sequencing the most valuable type-strain genomes for metagenomic binning, comparative biology and taxonomic classification.</title>
        <authorList>
            <person name="Goeker M."/>
        </authorList>
    </citation>
    <scope>NUCLEOTIDE SEQUENCE [LARGE SCALE GENOMIC DNA]</scope>
    <source>
        <strain evidence="1 2">DSM 25481</strain>
    </source>
</reference>
<gene>
    <name evidence="1" type="ORF">GGR24_002040</name>
</gene>
<dbReference type="RefSeq" id="WP_183395250.1">
    <property type="nucleotide sequence ID" value="NZ_JACIDR010000003.1"/>
</dbReference>
<evidence type="ECO:0000313" key="2">
    <source>
        <dbReference type="Proteomes" id="UP000528964"/>
    </source>
</evidence>
<organism evidence="1 2">
    <name type="scientific">Hansschlegelia beijingensis</name>
    <dbReference type="NCBI Taxonomy" id="1133344"/>
    <lineage>
        <taxon>Bacteria</taxon>
        <taxon>Pseudomonadati</taxon>
        <taxon>Pseudomonadota</taxon>
        <taxon>Alphaproteobacteria</taxon>
        <taxon>Hyphomicrobiales</taxon>
        <taxon>Methylopilaceae</taxon>
        <taxon>Hansschlegelia</taxon>
    </lineage>
</organism>
<keyword evidence="2" id="KW-1185">Reference proteome</keyword>
<dbReference type="Proteomes" id="UP000528964">
    <property type="component" value="Unassembled WGS sequence"/>
</dbReference>